<proteinExistence type="predicted"/>
<protein>
    <submittedName>
        <fullName evidence="1">Uncharacterized protein</fullName>
    </submittedName>
</protein>
<sequence length="279" mass="28630">MHHSHTRGSSHSSNHASDKVLPDTETTGSLAVNSVGNPGEASQPDVIRAAFAEFFSMLIFVFAGEGSGMAYNKLTDNGPATPAGLIVASLSHAFSLSVAVSVGANISGGHVNPAVTFGAFIGGNITLLRVILYWIAQLLGSVAACLLLKYATGGLETAAFSLSSGVSVWNALLLEIVMTFGLVLTVYATAVDPKKGNVGVVAPIAIGFLVGANILAGGAFDGASMNPAVSFGPTVVSGSWDHHWVYWFGPLIGAGIAAVVYDNIFIGDDGHEALVHSDF</sequence>
<gene>
    <name evidence="1" type="ORF">L6164_008876</name>
</gene>
<dbReference type="Proteomes" id="UP000828941">
    <property type="component" value="Chromosome 4"/>
</dbReference>
<name>A0ACB9PH88_BAUVA</name>
<accession>A0ACB9PH88</accession>
<organism evidence="1 2">
    <name type="scientific">Bauhinia variegata</name>
    <name type="common">Purple orchid tree</name>
    <name type="synonym">Phanera variegata</name>
    <dbReference type="NCBI Taxonomy" id="167791"/>
    <lineage>
        <taxon>Eukaryota</taxon>
        <taxon>Viridiplantae</taxon>
        <taxon>Streptophyta</taxon>
        <taxon>Embryophyta</taxon>
        <taxon>Tracheophyta</taxon>
        <taxon>Spermatophyta</taxon>
        <taxon>Magnoliopsida</taxon>
        <taxon>eudicotyledons</taxon>
        <taxon>Gunneridae</taxon>
        <taxon>Pentapetalae</taxon>
        <taxon>rosids</taxon>
        <taxon>fabids</taxon>
        <taxon>Fabales</taxon>
        <taxon>Fabaceae</taxon>
        <taxon>Cercidoideae</taxon>
        <taxon>Cercideae</taxon>
        <taxon>Bauhiniinae</taxon>
        <taxon>Bauhinia</taxon>
    </lineage>
</organism>
<evidence type="ECO:0000313" key="1">
    <source>
        <dbReference type="EMBL" id="KAI4348115.1"/>
    </source>
</evidence>
<keyword evidence="2" id="KW-1185">Reference proteome</keyword>
<dbReference type="EMBL" id="CM039429">
    <property type="protein sequence ID" value="KAI4348115.1"/>
    <property type="molecule type" value="Genomic_DNA"/>
</dbReference>
<comment type="caution">
    <text evidence="1">The sequence shown here is derived from an EMBL/GenBank/DDBJ whole genome shotgun (WGS) entry which is preliminary data.</text>
</comment>
<reference evidence="1 2" key="1">
    <citation type="journal article" date="2022" name="DNA Res.">
        <title>Chromosomal-level genome assembly of the orchid tree Bauhinia variegata (Leguminosae; Cercidoideae) supports the allotetraploid origin hypothesis of Bauhinia.</title>
        <authorList>
            <person name="Zhong Y."/>
            <person name="Chen Y."/>
            <person name="Zheng D."/>
            <person name="Pang J."/>
            <person name="Liu Y."/>
            <person name="Luo S."/>
            <person name="Meng S."/>
            <person name="Qian L."/>
            <person name="Wei D."/>
            <person name="Dai S."/>
            <person name="Zhou R."/>
        </authorList>
    </citation>
    <scope>NUCLEOTIDE SEQUENCE [LARGE SCALE GENOMIC DNA]</scope>
    <source>
        <strain evidence="1">BV-YZ2020</strain>
    </source>
</reference>
<evidence type="ECO:0000313" key="2">
    <source>
        <dbReference type="Proteomes" id="UP000828941"/>
    </source>
</evidence>